<dbReference type="CDD" id="cd01949">
    <property type="entry name" value="GGDEF"/>
    <property type="match status" value="1"/>
</dbReference>
<sequence length="156" mass="17599">TDELTGLPNRRALVEMLEHEIERARRHRRPLALALLDLDDFKHINDTYGHLVGDLVLSELAALIRRNLRSTDIVGRFGGEEFMIIMPDTDFSTAVKVVERLRFSTEKTYFEPVGSVSVSVGVTEFREGDGVEDLIARADENLYTAKREGKNRVIAG</sequence>
<evidence type="ECO:0000313" key="4">
    <source>
        <dbReference type="EMBL" id="HHJ65017.1"/>
    </source>
</evidence>
<protein>
    <recommendedName>
        <fullName evidence="1">diguanylate cyclase</fullName>
        <ecNumber evidence="1">2.7.7.65</ecNumber>
    </recommendedName>
</protein>
<evidence type="ECO:0000256" key="2">
    <source>
        <dbReference type="ARBA" id="ARBA00034247"/>
    </source>
</evidence>
<dbReference type="Gene3D" id="3.30.70.270">
    <property type="match status" value="1"/>
</dbReference>
<feature type="domain" description="GGDEF" evidence="3">
    <location>
        <begin position="29"/>
        <end position="156"/>
    </location>
</feature>
<dbReference type="FunFam" id="3.30.70.270:FF:000001">
    <property type="entry name" value="Diguanylate cyclase domain protein"/>
    <property type="match status" value="1"/>
</dbReference>
<dbReference type="InterPro" id="IPR029787">
    <property type="entry name" value="Nucleotide_cyclase"/>
</dbReference>
<dbReference type="AlphaFoldDB" id="A0A7C5Q5Y3"/>
<dbReference type="GO" id="GO:1902201">
    <property type="term" value="P:negative regulation of bacterial-type flagellum-dependent cell motility"/>
    <property type="evidence" value="ECO:0007669"/>
    <property type="project" value="TreeGrafter"/>
</dbReference>
<dbReference type="PANTHER" id="PTHR45138:SF9">
    <property type="entry name" value="DIGUANYLATE CYCLASE DGCM-RELATED"/>
    <property type="match status" value="1"/>
</dbReference>
<organism evidence="4">
    <name type="scientific">Aquifex aeolicus</name>
    <dbReference type="NCBI Taxonomy" id="63363"/>
    <lineage>
        <taxon>Bacteria</taxon>
        <taxon>Pseudomonadati</taxon>
        <taxon>Aquificota</taxon>
        <taxon>Aquificia</taxon>
        <taxon>Aquificales</taxon>
        <taxon>Aquificaceae</taxon>
        <taxon>Aquifex</taxon>
    </lineage>
</organism>
<dbReference type="InterPro" id="IPR050469">
    <property type="entry name" value="Diguanylate_Cyclase"/>
</dbReference>
<evidence type="ECO:0000256" key="1">
    <source>
        <dbReference type="ARBA" id="ARBA00012528"/>
    </source>
</evidence>
<proteinExistence type="predicted"/>
<accession>A0A7C5Q5Y3</accession>
<dbReference type="NCBIfam" id="TIGR00254">
    <property type="entry name" value="GGDEF"/>
    <property type="match status" value="1"/>
</dbReference>
<dbReference type="GO" id="GO:0052621">
    <property type="term" value="F:diguanylate cyclase activity"/>
    <property type="evidence" value="ECO:0007669"/>
    <property type="project" value="UniProtKB-EC"/>
</dbReference>
<comment type="caution">
    <text evidence="4">The sequence shown here is derived from an EMBL/GenBank/DDBJ whole genome shotgun (WGS) entry which is preliminary data.</text>
</comment>
<dbReference type="InterPro" id="IPR043128">
    <property type="entry name" value="Rev_trsase/Diguanyl_cyclase"/>
</dbReference>
<dbReference type="Pfam" id="PF00990">
    <property type="entry name" value="GGDEF"/>
    <property type="match status" value="1"/>
</dbReference>
<dbReference type="InterPro" id="IPR000160">
    <property type="entry name" value="GGDEF_dom"/>
</dbReference>
<comment type="catalytic activity">
    <reaction evidence="2">
        <text>2 GTP = 3',3'-c-di-GMP + 2 diphosphate</text>
        <dbReference type="Rhea" id="RHEA:24898"/>
        <dbReference type="ChEBI" id="CHEBI:33019"/>
        <dbReference type="ChEBI" id="CHEBI:37565"/>
        <dbReference type="ChEBI" id="CHEBI:58805"/>
        <dbReference type="EC" id="2.7.7.65"/>
    </reaction>
</comment>
<feature type="non-terminal residue" evidence="4">
    <location>
        <position position="1"/>
    </location>
</feature>
<dbReference type="GO" id="GO:0043709">
    <property type="term" value="P:cell adhesion involved in single-species biofilm formation"/>
    <property type="evidence" value="ECO:0007669"/>
    <property type="project" value="TreeGrafter"/>
</dbReference>
<reference evidence="4" key="1">
    <citation type="journal article" date="2020" name="mSystems">
        <title>Genome- and Community-Level Interaction Insights into Carbon Utilization and Element Cycling Functions of Hydrothermarchaeota in Hydrothermal Sediment.</title>
        <authorList>
            <person name="Zhou Z."/>
            <person name="Liu Y."/>
            <person name="Xu W."/>
            <person name="Pan J."/>
            <person name="Luo Z.H."/>
            <person name="Li M."/>
        </authorList>
    </citation>
    <scope>NUCLEOTIDE SEQUENCE [LARGE SCALE GENOMIC DNA]</scope>
    <source>
        <strain evidence="4">HyVt-501</strain>
    </source>
</reference>
<dbReference type="SMART" id="SM00267">
    <property type="entry name" value="GGDEF"/>
    <property type="match status" value="1"/>
</dbReference>
<dbReference type="Proteomes" id="UP000885792">
    <property type="component" value="Unassembled WGS sequence"/>
</dbReference>
<dbReference type="PANTHER" id="PTHR45138">
    <property type="entry name" value="REGULATORY COMPONENTS OF SENSORY TRANSDUCTION SYSTEM"/>
    <property type="match status" value="1"/>
</dbReference>
<dbReference type="PROSITE" id="PS50887">
    <property type="entry name" value="GGDEF"/>
    <property type="match status" value="1"/>
</dbReference>
<name>A0A7C5Q5Y3_AQUAO</name>
<dbReference type="EMBL" id="DRNB01000337">
    <property type="protein sequence ID" value="HHJ65017.1"/>
    <property type="molecule type" value="Genomic_DNA"/>
</dbReference>
<evidence type="ECO:0000259" key="3">
    <source>
        <dbReference type="PROSITE" id="PS50887"/>
    </source>
</evidence>
<dbReference type="EC" id="2.7.7.65" evidence="1"/>
<dbReference type="GO" id="GO:0005886">
    <property type="term" value="C:plasma membrane"/>
    <property type="evidence" value="ECO:0007669"/>
    <property type="project" value="TreeGrafter"/>
</dbReference>
<dbReference type="SUPFAM" id="SSF55073">
    <property type="entry name" value="Nucleotide cyclase"/>
    <property type="match status" value="1"/>
</dbReference>
<gene>
    <name evidence="4" type="ORF">ENJ61_08965</name>
</gene>